<protein>
    <submittedName>
        <fullName evidence="2">Uncharacterized protein</fullName>
    </submittedName>
</protein>
<dbReference type="AlphaFoldDB" id="A0A838X8U0"/>
<keyword evidence="1" id="KW-0732">Signal</keyword>
<name>A0A838X8U0_9ACTN</name>
<gene>
    <name evidence="2" type="ORF">H1W00_05500</name>
</gene>
<accession>A0A838X8U0</accession>
<comment type="caution">
    <text evidence="2">The sequence shown here is derived from an EMBL/GenBank/DDBJ whole genome shotgun (WGS) entry which is preliminary data.</text>
</comment>
<evidence type="ECO:0000313" key="2">
    <source>
        <dbReference type="EMBL" id="MBA4607929.1"/>
    </source>
</evidence>
<feature type="signal peptide" evidence="1">
    <location>
        <begin position="1"/>
        <end position="26"/>
    </location>
</feature>
<evidence type="ECO:0000313" key="3">
    <source>
        <dbReference type="Proteomes" id="UP000550354"/>
    </source>
</evidence>
<reference evidence="2 3" key="1">
    <citation type="submission" date="2020-07" db="EMBL/GenBank/DDBJ databases">
        <title>Draft genome and description of Aeromicrobium phoceense strain Marseille-Q0843 isolated from healthy skin swab.</title>
        <authorList>
            <person name="Boxberger M."/>
            <person name="La Scola B."/>
        </authorList>
    </citation>
    <scope>NUCLEOTIDE SEQUENCE [LARGE SCALE GENOMIC DNA]</scope>
    <source>
        <strain evidence="2 3">Marseille-Q0843</strain>
    </source>
</reference>
<keyword evidence="3" id="KW-1185">Reference proteome</keyword>
<proteinExistence type="predicted"/>
<dbReference type="RefSeq" id="WP_181754374.1">
    <property type="nucleotide sequence ID" value="NZ_JACEOG010000001.1"/>
</dbReference>
<organism evidence="2 3">
    <name type="scientific">Aeromicrobium phoceense</name>
    <dbReference type="NCBI Taxonomy" id="2754045"/>
    <lineage>
        <taxon>Bacteria</taxon>
        <taxon>Bacillati</taxon>
        <taxon>Actinomycetota</taxon>
        <taxon>Actinomycetes</taxon>
        <taxon>Propionibacteriales</taxon>
        <taxon>Nocardioidaceae</taxon>
        <taxon>Aeromicrobium</taxon>
    </lineage>
</organism>
<sequence>MRRLFHALIVVFVTVGLVGLGSPAQAAAKKPGVSISKSSVAIPAFDASTVIKPKYRKGPRTKIISSKVTVQGTTKAGRSVRSSGRSVRVTAGKYKVTTKVVFKVKKTKKTKKWSGKKAKSATFTYSVRERAKNCATMADYNAIVVGTDTAFGSFKPEVEALMAQVGASDGSISLEDMYWFFYFEGDDETADYVLHLQEVYGESAAMETVDYKMCASSRRVSVLYVSYTRFDSVPVDEAIYKEIV</sequence>
<dbReference type="Proteomes" id="UP000550354">
    <property type="component" value="Unassembled WGS sequence"/>
</dbReference>
<feature type="chain" id="PRO_5032311039" evidence="1">
    <location>
        <begin position="27"/>
        <end position="244"/>
    </location>
</feature>
<evidence type="ECO:0000256" key="1">
    <source>
        <dbReference type="SAM" id="SignalP"/>
    </source>
</evidence>
<dbReference type="EMBL" id="JACEOG010000001">
    <property type="protein sequence ID" value="MBA4607929.1"/>
    <property type="molecule type" value="Genomic_DNA"/>
</dbReference>